<accession>A0ABP8ZS40</accession>
<feature type="domain" description="Histidine kinase/HSP90-like ATPase" evidence="3">
    <location>
        <begin position="13"/>
        <end position="144"/>
    </location>
</feature>
<dbReference type="InterPro" id="IPR036890">
    <property type="entry name" value="HATPase_C_sf"/>
</dbReference>
<comment type="caution">
    <text evidence="4">The sequence shown here is derived from an EMBL/GenBank/DDBJ whole genome shotgun (WGS) entry which is preliminary data.</text>
</comment>
<keyword evidence="5" id="KW-1185">Reference proteome</keyword>
<reference evidence="5" key="1">
    <citation type="journal article" date="2019" name="Int. J. Syst. Evol. Microbiol.">
        <title>The Global Catalogue of Microorganisms (GCM) 10K type strain sequencing project: providing services to taxonomists for standard genome sequencing and annotation.</title>
        <authorList>
            <consortium name="The Broad Institute Genomics Platform"/>
            <consortium name="The Broad Institute Genome Sequencing Center for Infectious Disease"/>
            <person name="Wu L."/>
            <person name="Ma J."/>
        </authorList>
    </citation>
    <scope>NUCLEOTIDE SEQUENCE [LARGE SCALE GENOMIC DNA]</scope>
    <source>
        <strain evidence="5">JCM 18324</strain>
    </source>
</reference>
<gene>
    <name evidence="4" type="ORF">GCM10023329_06920</name>
</gene>
<name>A0ABP8ZS40_9ACTN</name>
<dbReference type="EMBL" id="BAABJV010000001">
    <property type="protein sequence ID" value="GAA4763827.1"/>
    <property type="molecule type" value="Genomic_DNA"/>
</dbReference>
<evidence type="ECO:0000256" key="1">
    <source>
        <dbReference type="ARBA" id="ARBA00022527"/>
    </source>
</evidence>
<keyword evidence="1" id="KW-0723">Serine/threonine-protein kinase</keyword>
<evidence type="ECO:0000313" key="4">
    <source>
        <dbReference type="EMBL" id="GAA4763827.1"/>
    </source>
</evidence>
<sequence length="151" mass="15996">MRGRLHRRLCSGDLTAVPEVRHALRDLLGKWPEPGADAASPGADHTVDAVDVAELLASELVTNALIHTDRGAVVTATVEDRRLHVEVRDFVAGLPVRDAPDPDPGRAPEDPPLGTSGRGLILVESLADAWGVRTAQGVGKVIWFELHAGAA</sequence>
<keyword evidence="4" id="KW-0067">ATP-binding</keyword>
<dbReference type="GO" id="GO:0005524">
    <property type="term" value="F:ATP binding"/>
    <property type="evidence" value="ECO:0007669"/>
    <property type="project" value="UniProtKB-KW"/>
</dbReference>
<dbReference type="Gene3D" id="3.30.565.10">
    <property type="entry name" value="Histidine kinase-like ATPase, C-terminal domain"/>
    <property type="match status" value="1"/>
</dbReference>
<protein>
    <submittedName>
        <fullName evidence="4">ATP-binding protein</fullName>
    </submittedName>
</protein>
<evidence type="ECO:0000313" key="5">
    <source>
        <dbReference type="Proteomes" id="UP001501147"/>
    </source>
</evidence>
<dbReference type="Proteomes" id="UP001501147">
    <property type="component" value="Unassembled WGS sequence"/>
</dbReference>
<dbReference type="CDD" id="cd16936">
    <property type="entry name" value="HATPase_RsbW-like"/>
    <property type="match status" value="1"/>
</dbReference>
<feature type="region of interest" description="Disordered" evidence="2">
    <location>
        <begin position="94"/>
        <end position="115"/>
    </location>
</feature>
<dbReference type="Pfam" id="PF13581">
    <property type="entry name" value="HATPase_c_2"/>
    <property type="match status" value="1"/>
</dbReference>
<dbReference type="InterPro" id="IPR050267">
    <property type="entry name" value="Anti-sigma-factor_SerPK"/>
</dbReference>
<dbReference type="InterPro" id="IPR003594">
    <property type="entry name" value="HATPase_dom"/>
</dbReference>
<feature type="compositionally biased region" description="Basic and acidic residues" evidence="2">
    <location>
        <begin position="98"/>
        <end position="109"/>
    </location>
</feature>
<evidence type="ECO:0000256" key="2">
    <source>
        <dbReference type="SAM" id="MobiDB-lite"/>
    </source>
</evidence>
<proteinExistence type="predicted"/>
<dbReference type="SUPFAM" id="SSF55874">
    <property type="entry name" value="ATPase domain of HSP90 chaperone/DNA topoisomerase II/histidine kinase"/>
    <property type="match status" value="1"/>
</dbReference>
<keyword evidence="4" id="KW-0547">Nucleotide-binding</keyword>
<dbReference type="PANTHER" id="PTHR35526">
    <property type="entry name" value="ANTI-SIGMA-F FACTOR RSBW-RELATED"/>
    <property type="match status" value="1"/>
</dbReference>
<organism evidence="4 5">
    <name type="scientific">Streptomyces sanyensis</name>
    <dbReference type="NCBI Taxonomy" id="568869"/>
    <lineage>
        <taxon>Bacteria</taxon>
        <taxon>Bacillati</taxon>
        <taxon>Actinomycetota</taxon>
        <taxon>Actinomycetes</taxon>
        <taxon>Kitasatosporales</taxon>
        <taxon>Streptomycetaceae</taxon>
        <taxon>Streptomyces</taxon>
    </lineage>
</organism>
<evidence type="ECO:0000259" key="3">
    <source>
        <dbReference type="Pfam" id="PF13581"/>
    </source>
</evidence>
<keyword evidence="1" id="KW-0418">Kinase</keyword>
<keyword evidence="1" id="KW-0808">Transferase</keyword>
<dbReference type="PANTHER" id="PTHR35526:SF3">
    <property type="entry name" value="ANTI-SIGMA-F FACTOR RSBW"/>
    <property type="match status" value="1"/>
</dbReference>